<evidence type="ECO:0000256" key="3">
    <source>
        <dbReference type="ARBA" id="ARBA00022763"/>
    </source>
</evidence>
<keyword evidence="10" id="KW-1185">Reference proteome</keyword>
<feature type="domain" description="DNA replication/recombination mediator RecO N-terminal" evidence="8">
    <location>
        <begin position="1"/>
        <end position="78"/>
    </location>
</feature>
<dbReference type="PANTHER" id="PTHR33991">
    <property type="entry name" value="DNA REPAIR PROTEIN RECO"/>
    <property type="match status" value="1"/>
</dbReference>
<dbReference type="GO" id="GO:0043590">
    <property type="term" value="C:bacterial nucleoid"/>
    <property type="evidence" value="ECO:0007669"/>
    <property type="project" value="TreeGrafter"/>
</dbReference>
<keyword evidence="5 7" id="KW-0234">DNA repair</keyword>
<dbReference type="Gene3D" id="1.20.1440.120">
    <property type="entry name" value="Recombination protein O, C-terminal domain"/>
    <property type="match status" value="1"/>
</dbReference>
<dbReference type="SUPFAM" id="SSF50249">
    <property type="entry name" value="Nucleic acid-binding proteins"/>
    <property type="match status" value="1"/>
</dbReference>
<evidence type="ECO:0000259" key="8">
    <source>
        <dbReference type="Pfam" id="PF11967"/>
    </source>
</evidence>
<dbReference type="Proteomes" id="UP001057291">
    <property type="component" value="Unassembled WGS sequence"/>
</dbReference>
<dbReference type="EMBL" id="BOQE01000001">
    <property type="protein sequence ID" value="GIM44749.1"/>
    <property type="molecule type" value="Genomic_DNA"/>
</dbReference>
<dbReference type="AlphaFoldDB" id="A0AAV4LAM4"/>
<evidence type="ECO:0000256" key="6">
    <source>
        <dbReference type="ARBA" id="ARBA00033409"/>
    </source>
</evidence>
<dbReference type="GO" id="GO:0006302">
    <property type="term" value="P:double-strand break repair"/>
    <property type="evidence" value="ECO:0007669"/>
    <property type="project" value="TreeGrafter"/>
</dbReference>
<dbReference type="Pfam" id="PF11967">
    <property type="entry name" value="RecO_N"/>
    <property type="match status" value="1"/>
</dbReference>
<dbReference type="GO" id="GO:0006310">
    <property type="term" value="P:DNA recombination"/>
    <property type="evidence" value="ECO:0007669"/>
    <property type="project" value="UniProtKB-UniRule"/>
</dbReference>
<dbReference type="RefSeq" id="WP_282198008.1">
    <property type="nucleotide sequence ID" value="NZ_BOQE01000001.1"/>
</dbReference>
<evidence type="ECO:0000313" key="9">
    <source>
        <dbReference type="EMBL" id="GIM44749.1"/>
    </source>
</evidence>
<evidence type="ECO:0000256" key="2">
    <source>
        <dbReference type="ARBA" id="ARBA00021310"/>
    </source>
</evidence>
<dbReference type="InterPro" id="IPR003717">
    <property type="entry name" value="RecO"/>
</dbReference>
<dbReference type="SUPFAM" id="SSF57863">
    <property type="entry name" value="ArfGap/RecO-like zinc finger"/>
    <property type="match status" value="1"/>
</dbReference>
<dbReference type="InterPro" id="IPR012340">
    <property type="entry name" value="NA-bd_OB-fold"/>
</dbReference>
<protein>
    <recommendedName>
        <fullName evidence="2 7">DNA repair protein RecO</fullName>
    </recommendedName>
    <alternativeName>
        <fullName evidence="6 7">Recombination protein O</fullName>
    </alternativeName>
</protein>
<comment type="caution">
    <text evidence="9">The sequence shown here is derived from an EMBL/GenBank/DDBJ whole genome shotgun (WGS) entry which is preliminary data.</text>
</comment>
<dbReference type="Gene3D" id="2.40.50.140">
    <property type="entry name" value="Nucleic acid-binding proteins"/>
    <property type="match status" value="1"/>
</dbReference>
<dbReference type="NCBIfam" id="TIGR00613">
    <property type="entry name" value="reco"/>
    <property type="match status" value="1"/>
</dbReference>
<gene>
    <name evidence="7 9" type="primary">recO</name>
    <name evidence="9" type="ORF">DNHGIG_02980</name>
</gene>
<name>A0AAV4LAM4_9BACL</name>
<dbReference type="Pfam" id="PF02565">
    <property type="entry name" value="RecO_C"/>
    <property type="match status" value="1"/>
</dbReference>
<keyword evidence="3 7" id="KW-0227">DNA damage</keyword>
<sequence>MYKTEAIVLRGIDYGETNKIVTLLTRDFGKLSVMAGGAKKPQSRLTAASQPFTHGHWILYGGGKGMLRASQAEVIESFRSIREDLYKTAYTAYVMELTERFVEEREPSQGLFFLVLNMLHQIAAGKDAEILIRIFEIKMLRVAGIEPDLLHCTHCRKEISLAVRFSIRLAGPLCESCHDADPQAIWMKPAVFKLMRLFQMIDISRIGTISVQDEVKRQLASVIRQYYDEYTGVTLKSRHFLEQMDRYKL</sequence>
<comment type="similarity">
    <text evidence="1 7">Belongs to the RecO family.</text>
</comment>
<organism evidence="9 10">
    <name type="scientific">Collibacillus ludicampi</name>
    <dbReference type="NCBI Taxonomy" id="2771369"/>
    <lineage>
        <taxon>Bacteria</taxon>
        <taxon>Bacillati</taxon>
        <taxon>Bacillota</taxon>
        <taxon>Bacilli</taxon>
        <taxon>Bacillales</taxon>
        <taxon>Alicyclobacillaceae</taxon>
        <taxon>Collibacillus</taxon>
    </lineage>
</organism>
<accession>A0AAV4LAM4</accession>
<dbReference type="InterPro" id="IPR022572">
    <property type="entry name" value="DNA_rep/recomb_RecO_N"/>
</dbReference>
<reference evidence="9" key="1">
    <citation type="journal article" date="2023" name="Int. J. Syst. Evol. Microbiol.">
        <title>Collibacillus ludicampi gen. nov., sp. nov., a new soil bacterium of the family Alicyclobacillaceae.</title>
        <authorList>
            <person name="Jojima T."/>
            <person name="Ioku Y."/>
            <person name="Fukuta Y."/>
            <person name="Shirasaka N."/>
            <person name="Matsumura Y."/>
            <person name="Mori M."/>
        </authorList>
    </citation>
    <scope>NUCLEOTIDE SEQUENCE</scope>
    <source>
        <strain evidence="9">TP075</strain>
    </source>
</reference>
<comment type="function">
    <text evidence="7">Involved in DNA repair and RecF pathway recombination.</text>
</comment>
<proteinExistence type="inferred from homology"/>
<evidence type="ECO:0000256" key="5">
    <source>
        <dbReference type="ARBA" id="ARBA00023204"/>
    </source>
</evidence>
<keyword evidence="4 7" id="KW-0233">DNA recombination</keyword>
<dbReference type="InterPro" id="IPR042242">
    <property type="entry name" value="RecO_C"/>
</dbReference>
<evidence type="ECO:0000313" key="10">
    <source>
        <dbReference type="Proteomes" id="UP001057291"/>
    </source>
</evidence>
<evidence type="ECO:0000256" key="1">
    <source>
        <dbReference type="ARBA" id="ARBA00007452"/>
    </source>
</evidence>
<evidence type="ECO:0000256" key="4">
    <source>
        <dbReference type="ARBA" id="ARBA00023172"/>
    </source>
</evidence>
<evidence type="ECO:0000256" key="7">
    <source>
        <dbReference type="HAMAP-Rule" id="MF_00201"/>
    </source>
</evidence>
<dbReference type="HAMAP" id="MF_00201">
    <property type="entry name" value="RecO"/>
    <property type="match status" value="1"/>
</dbReference>
<dbReference type="InterPro" id="IPR037278">
    <property type="entry name" value="ARFGAP/RecO"/>
</dbReference>
<dbReference type="PANTHER" id="PTHR33991:SF1">
    <property type="entry name" value="DNA REPAIR PROTEIN RECO"/>
    <property type="match status" value="1"/>
</dbReference>